<dbReference type="Pfam" id="PF24048">
    <property type="entry name" value="LRR_NXF1-5"/>
    <property type="match status" value="1"/>
</dbReference>
<keyword evidence="13" id="KW-1185">Reference proteome</keyword>
<dbReference type="Gene3D" id="3.80.10.10">
    <property type="entry name" value="Ribonuclease Inhibitor"/>
    <property type="match status" value="1"/>
</dbReference>
<keyword evidence="3" id="KW-0813">Transport</keyword>
<dbReference type="OrthoDB" id="25872at2759"/>
<dbReference type="GeneTree" id="ENSGT00390000007539"/>
<dbReference type="SMART" id="SM00804">
    <property type="entry name" value="TAP_C"/>
    <property type="match status" value="1"/>
</dbReference>
<name>A0A8C5QZ28_9ANUR</name>
<reference evidence="12" key="1">
    <citation type="submission" date="2025-08" db="UniProtKB">
        <authorList>
            <consortium name="Ensembl"/>
        </authorList>
    </citation>
    <scope>IDENTIFICATION</scope>
</reference>
<keyword evidence="5" id="KW-0677">Repeat</keyword>
<dbReference type="SUPFAM" id="SSF54928">
    <property type="entry name" value="RNA-binding domain, RBD"/>
    <property type="match status" value="1"/>
</dbReference>
<dbReference type="InterPro" id="IPR032675">
    <property type="entry name" value="LRR_dom_sf"/>
</dbReference>
<dbReference type="Gene3D" id="3.30.70.330">
    <property type="match status" value="1"/>
</dbReference>
<evidence type="ECO:0000256" key="9">
    <source>
        <dbReference type="SAM" id="MobiDB-lite"/>
    </source>
</evidence>
<evidence type="ECO:0000256" key="1">
    <source>
        <dbReference type="ARBA" id="ARBA00004642"/>
    </source>
</evidence>
<dbReference type="InterPro" id="IPR005637">
    <property type="entry name" value="TAP_C_dom"/>
</dbReference>
<dbReference type="InterPro" id="IPR012677">
    <property type="entry name" value="Nucleotide-bd_a/b_plait_sf"/>
</dbReference>
<proteinExistence type="inferred from homology"/>
<protein>
    <recommendedName>
        <fullName evidence="14">Nuclear RNA export factor 1</fullName>
    </recommendedName>
</protein>
<dbReference type="Pfam" id="PF22602">
    <property type="entry name" value="NXF_NTF2"/>
    <property type="match status" value="1"/>
</dbReference>
<dbReference type="SUPFAM" id="SSF46934">
    <property type="entry name" value="UBA-like"/>
    <property type="match status" value="1"/>
</dbReference>
<keyword evidence="6" id="KW-0509">mRNA transport</keyword>
<feature type="domain" description="NTF2" evidence="10">
    <location>
        <begin position="376"/>
        <end position="525"/>
    </location>
</feature>
<dbReference type="InterPro" id="IPR018222">
    <property type="entry name" value="Nuclear_transport_factor_2_euk"/>
</dbReference>
<dbReference type="GO" id="GO:0016973">
    <property type="term" value="P:poly(A)+ mRNA export from nucleus"/>
    <property type="evidence" value="ECO:0007669"/>
    <property type="project" value="TreeGrafter"/>
</dbReference>
<dbReference type="InterPro" id="IPR002075">
    <property type="entry name" value="NTF2_dom"/>
</dbReference>
<dbReference type="CDD" id="cd14342">
    <property type="entry name" value="UBA_TAP-C"/>
    <property type="match status" value="1"/>
</dbReference>
<dbReference type="GO" id="GO:0005654">
    <property type="term" value="C:nucleoplasm"/>
    <property type="evidence" value="ECO:0007669"/>
    <property type="project" value="UniProtKB-SubCell"/>
</dbReference>
<evidence type="ECO:0000256" key="6">
    <source>
        <dbReference type="ARBA" id="ARBA00022816"/>
    </source>
</evidence>
<dbReference type="PROSITE" id="PS51450">
    <property type="entry name" value="LRR"/>
    <property type="match status" value="2"/>
</dbReference>
<evidence type="ECO:0000259" key="11">
    <source>
        <dbReference type="PROSITE" id="PS51281"/>
    </source>
</evidence>
<dbReference type="FunFam" id="1.10.8.10:FF:000018">
    <property type="entry name" value="Nuclear RNA export factor 1"/>
    <property type="match status" value="1"/>
</dbReference>
<dbReference type="GO" id="GO:0005737">
    <property type="term" value="C:cytoplasm"/>
    <property type="evidence" value="ECO:0007669"/>
    <property type="project" value="InterPro"/>
</dbReference>
<dbReference type="Ensembl" id="ENSLLET00000046302.1">
    <property type="protein sequence ID" value="ENSLLEP00000044516.1"/>
    <property type="gene ID" value="ENSLLEG00000028269.1"/>
</dbReference>
<dbReference type="SUPFAM" id="SSF54427">
    <property type="entry name" value="NTF2-like"/>
    <property type="match status" value="1"/>
</dbReference>
<dbReference type="AlphaFoldDB" id="A0A8C5QZ28"/>
<dbReference type="PANTHER" id="PTHR10662:SF51">
    <property type="entry name" value="NUCLEAR RNA EXPORT FACTOR 1 ISOFORM X1"/>
    <property type="match status" value="1"/>
</dbReference>
<dbReference type="Gene3D" id="1.10.8.10">
    <property type="entry name" value="DNA helicase RuvA subunit, C-terminal domain"/>
    <property type="match status" value="1"/>
</dbReference>
<evidence type="ECO:0000256" key="3">
    <source>
        <dbReference type="ARBA" id="ARBA00022448"/>
    </source>
</evidence>
<evidence type="ECO:0000313" key="13">
    <source>
        <dbReference type="Proteomes" id="UP000694569"/>
    </source>
</evidence>
<evidence type="ECO:0000259" key="10">
    <source>
        <dbReference type="PROSITE" id="PS50177"/>
    </source>
</evidence>
<accession>A0A8C5QZ28</accession>
<dbReference type="Gene3D" id="3.10.450.50">
    <property type="match status" value="1"/>
</dbReference>
<dbReference type="PROSITE" id="PS51281">
    <property type="entry name" value="TAP_C"/>
    <property type="match status" value="1"/>
</dbReference>
<dbReference type="InterPro" id="IPR035979">
    <property type="entry name" value="RBD_domain_sf"/>
</dbReference>
<dbReference type="FunFam" id="3.10.450.50:FF:000004">
    <property type="entry name" value="Nuclear RNA export factor 1"/>
    <property type="match status" value="1"/>
</dbReference>
<dbReference type="InterPro" id="IPR001611">
    <property type="entry name" value="Leu-rich_rpt"/>
</dbReference>
<keyword evidence="8" id="KW-0539">Nucleus</keyword>
<dbReference type="GO" id="GO:0005635">
    <property type="term" value="C:nuclear envelope"/>
    <property type="evidence" value="ECO:0007669"/>
    <property type="project" value="UniProtKB-ARBA"/>
</dbReference>
<reference evidence="12" key="2">
    <citation type="submission" date="2025-09" db="UniProtKB">
        <authorList>
            <consortium name="Ensembl"/>
        </authorList>
    </citation>
    <scope>IDENTIFICATION</scope>
</reference>
<dbReference type="PROSITE" id="PS50177">
    <property type="entry name" value="NTF2_DOMAIN"/>
    <property type="match status" value="1"/>
</dbReference>
<evidence type="ECO:0000256" key="4">
    <source>
        <dbReference type="ARBA" id="ARBA00022614"/>
    </source>
</evidence>
<dbReference type="PANTHER" id="PTHR10662">
    <property type="entry name" value="NUCLEAR RNA EXPORT FACTOR"/>
    <property type="match status" value="1"/>
</dbReference>
<dbReference type="Pfam" id="PF09162">
    <property type="entry name" value="Tap-RNA_bind"/>
    <property type="match status" value="1"/>
</dbReference>
<evidence type="ECO:0000313" key="12">
    <source>
        <dbReference type="Ensembl" id="ENSLLEP00000044516.1"/>
    </source>
</evidence>
<evidence type="ECO:0000256" key="2">
    <source>
        <dbReference type="ARBA" id="ARBA00009285"/>
    </source>
</evidence>
<keyword evidence="7" id="KW-0694">RNA-binding</keyword>
<dbReference type="SUPFAM" id="SSF52058">
    <property type="entry name" value="L domain-like"/>
    <property type="match status" value="1"/>
</dbReference>
<comment type="similarity">
    <text evidence="2">Belongs to the NXF family.</text>
</comment>
<feature type="domain" description="TAP-C" evidence="11">
    <location>
        <begin position="548"/>
        <end position="603"/>
    </location>
</feature>
<evidence type="ECO:0000256" key="8">
    <source>
        <dbReference type="ARBA" id="ARBA00023242"/>
    </source>
</evidence>
<feature type="region of interest" description="Disordered" evidence="9">
    <location>
        <begin position="1"/>
        <end position="37"/>
    </location>
</feature>
<dbReference type="InterPro" id="IPR057125">
    <property type="entry name" value="NXF1/2/3/5-like_LRR"/>
</dbReference>
<dbReference type="Pfam" id="PF03943">
    <property type="entry name" value="TAP_C"/>
    <property type="match status" value="1"/>
</dbReference>
<dbReference type="InterPro" id="IPR032710">
    <property type="entry name" value="NTF2-like_dom_sf"/>
</dbReference>
<evidence type="ECO:0000256" key="7">
    <source>
        <dbReference type="ARBA" id="ARBA00022884"/>
    </source>
</evidence>
<dbReference type="InterPro" id="IPR009060">
    <property type="entry name" value="UBA-like_sf"/>
</dbReference>
<comment type="subcellular location">
    <subcellularLocation>
        <location evidence="1">Nucleus</location>
        <location evidence="1">Nucleoplasm</location>
    </subcellularLocation>
</comment>
<sequence length="606" mass="69367">MAAYRRSNIEYDPRSGGFFTKKHKGRPPAQTTVFNEGSRSVEEKWKKSYASNTRSRFDTDILWSETSSQSRSRFVPYKKRDERPGYVKGKRFFDSHPARASNNNRGGGNETFFKVTVFNDKTYNETWLLNTLQKASSVPFTPLKFFSHGTQVHFFVNDPIAAEALKAASKTLKARDNIKIKVNDPPEPFHKSEMTDEDIEHFKNCMQKRFDRSQMAMDLKALCSDSDLVANHVDMILSRRCSMLTMLRIIEDNVPELLSLDLSNNKLFTLKDLHTIDVKAPKLKILNLSNNSIKREHELDKIRSLKLEELWLEGNPFCQAFPDKSLYISAIRDRFPKLLRLDGEELPPPISFDLETPTELPPCKGSYFENDEAKTLVLQFLQQYYTCYDGEDRQGLLNVYHDEACCSVTISPGPVRNKYKAWDYIKANRNLRTSKDLATRLNLLKHKRLNIVGFLNELPRTLHVFNSFVVDINVQTNSLLCFVVNGVFKEVAETSRISVRAFSRTFVALPDSDGGLLLVNDELFIRNARYDEVKSAFLNPAPTASSSPGHHDMVQAFILFSGMNSDWSQKCLQENDWDFDKAAQIFLNLKAEGKIPDVAFIKCPTP</sequence>
<dbReference type="InterPro" id="IPR015245">
    <property type="entry name" value="Tap_RNA-bd"/>
</dbReference>
<keyword evidence="4" id="KW-0433">Leucine-rich repeat</keyword>
<organism evidence="12 13">
    <name type="scientific">Leptobrachium leishanense</name>
    <name type="common">Leishan spiny toad</name>
    <dbReference type="NCBI Taxonomy" id="445787"/>
    <lineage>
        <taxon>Eukaryota</taxon>
        <taxon>Metazoa</taxon>
        <taxon>Chordata</taxon>
        <taxon>Craniata</taxon>
        <taxon>Vertebrata</taxon>
        <taxon>Euteleostomi</taxon>
        <taxon>Amphibia</taxon>
        <taxon>Batrachia</taxon>
        <taxon>Anura</taxon>
        <taxon>Pelobatoidea</taxon>
        <taxon>Megophryidae</taxon>
        <taxon>Leptobrachium</taxon>
    </lineage>
</organism>
<dbReference type="GO" id="GO:0003723">
    <property type="term" value="F:RNA binding"/>
    <property type="evidence" value="ECO:0007669"/>
    <property type="project" value="UniProtKB-KW"/>
</dbReference>
<evidence type="ECO:0008006" key="14">
    <source>
        <dbReference type="Google" id="ProtNLM"/>
    </source>
</evidence>
<evidence type="ECO:0000256" key="5">
    <source>
        <dbReference type="ARBA" id="ARBA00022737"/>
    </source>
</evidence>
<dbReference type="InterPro" id="IPR030217">
    <property type="entry name" value="NXF_fam"/>
</dbReference>
<dbReference type="Proteomes" id="UP000694569">
    <property type="component" value="Unplaced"/>
</dbReference>
<dbReference type="FunFam" id="3.80.10.10:FF:000384">
    <property type="entry name" value="Nuclear RNA export factor 1"/>
    <property type="match status" value="1"/>
</dbReference>